<feature type="binding site" evidence="10">
    <location>
        <begin position="218"/>
        <end position="219"/>
    </location>
    <ligand>
        <name>sn-glycerol 1-phosphate</name>
        <dbReference type="ChEBI" id="CHEBI:57685"/>
    </ligand>
</feature>
<dbReference type="UniPathway" id="UPA00940"/>
<dbReference type="SUPFAM" id="SSF51395">
    <property type="entry name" value="FMN-linked oxidoreductases"/>
    <property type="match status" value="1"/>
</dbReference>
<dbReference type="FunFam" id="3.20.20.390:FF:000001">
    <property type="entry name" value="Heptaprenylglyceryl phosphate synthase"/>
    <property type="match status" value="1"/>
</dbReference>
<comment type="similarity">
    <text evidence="10">Belongs to the GGGP/HepGP synthase family. Group I subfamily.</text>
</comment>
<dbReference type="NCBIfam" id="TIGR01768">
    <property type="entry name" value="GGGP-family"/>
    <property type="match status" value="1"/>
</dbReference>
<evidence type="ECO:0000313" key="11">
    <source>
        <dbReference type="EMBL" id="RJG24759.1"/>
    </source>
</evidence>
<dbReference type="NCBIfam" id="NF003197">
    <property type="entry name" value="PRK04169.1-1"/>
    <property type="match status" value="1"/>
</dbReference>
<comment type="catalytic activity">
    <reaction evidence="8 10">
        <text>sn-glycerol 1-phosphate + all-trans-heptaprenyl diphosphate = 3-heptaprenyl-sn-glycero-1-phosphate + diphosphate</text>
        <dbReference type="Rhea" id="RHEA:33495"/>
        <dbReference type="ChEBI" id="CHEBI:33019"/>
        <dbReference type="ChEBI" id="CHEBI:57685"/>
        <dbReference type="ChEBI" id="CHEBI:58206"/>
        <dbReference type="ChEBI" id="CHEBI:64781"/>
        <dbReference type="EC" id="2.5.1.n9"/>
    </reaction>
</comment>
<feature type="binding site" evidence="10">
    <location>
        <position position="49"/>
    </location>
    <ligand>
        <name>Mg(2+)</name>
        <dbReference type="ChEBI" id="CHEBI:18420"/>
    </ligand>
</feature>
<comment type="pathway">
    <text evidence="10">Membrane lipid metabolism; glycerophospholipid metabolism.</text>
</comment>
<keyword evidence="6 10" id="KW-0594">Phospholipid biosynthesis</keyword>
<evidence type="ECO:0000256" key="2">
    <source>
        <dbReference type="ARBA" id="ARBA00022679"/>
    </source>
</evidence>
<comment type="cofactor">
    <cofactor evidence="10">
        <name>Mg(2+)</name>
        <dbReference type="ChEBI" id="CHEBI:18420"/>
    </cofactor>
</comment>
<dbReference type="Pfam" id="PF01884">
    <property type="entry name" value="PcrB"/>
    <property type="match status" value="1"/>
</dbReference>
<dbReference type="OrthoDB" id="2381757at2"/>
<feature type="binding site" evidence="10">
    <location>
        <position position="23"/>
    </location>
    <ligand>
        <name>Mg(2+)</name>
        <dbReference type="ChEBI" id="CHEBI:18420"/>
    </ligand>
</feature>
<evidence type="ECO:0000313" key="12">
    <source>
        <dbReference type="Proteomes" id="UP000266177"/>
    </source>
</evidence>
<dbReference type="HAMAP" id="MF_00112">
    <property type="entry name" value="GGGP_HepGP_synthase"/>
    <property type="match status" value="1"/>
</dbReference>
<gene>
    <name evidence="10" type="primary">pcrB</name>
    <name evidence="11" type="ORF">DQX05_07865</name>
</gene>
<dbReference type="Proteomes" id="UP000266177">
    <property type="component" value="Unassembled WGS sequence"/>
</dbReference>
<dbReference type="GO" id="GO:0000287">
    <property type="term" value="F:magnesium ion binding"/>
    <property type="evidence" value="ECO:0007669"/>
    <property type="project" value="UniProtKB-UniRule"/>
</dbReference>
<dbReference type="AlphaFoldDB" id="A0A3A3GLF4"/>
<evidence type="ECO:0000256" key="9">
    <source>
        <dbReference type="ARBA" id="ARBA00066888"/>
    </source>
</evidence>
<dbReference type="InterPro" id="IPR039074">
    <property type="entry name" value="GGGP/HepGP_synthase_I"/>
</dbReference>
<evidence type="ECO:0000256" key="5">
    <source>
        <dbReference type="ARBA" id="ARBA00023098"/>
    </source>
</evidence>
<keyword evidence="7 10" id="KW-1208">Phospholipid metabolism</keyword>
<feature type="binding site" evidence="10">
    <location>
        <position position="21"/>
    </location>
    <ligand>
        <name>sn-glycerol 1-phosphate</name>
        <dbReference type="ChEBI" id="CHEBI:57685"/>
    </ligand>
</feature>
<keyword evidence="4 10" id="KW-0460">Magnesium</keyword>
<comment type="caution">
    <text evidence="11">The sequence shown here is derived from an EMBL/GenBank/DDBJ whole genome shotgun (WGS) entry which is preliminary data.</text>
</comment>
<accession>A0A3A3GLF4</accession>
<dbReference type="EMBL" id="QYZD01000005">
    <property type="protein sequence ID" value="RJG24759.1"/>
    <property type="molecule type" value="Genomic_DNA"/>
</dbReference>
<protein>
    <recommendedName>
        <fullName evidence="9 10">Heptaprenylglyceryl phosphate synthase</fullName>
        <shortName evidence="10">HepGP synthase</shortName>
        <ecNumber evidence="9 10">2.5.1.n9</ecNumber>
    </recommendedName>
    <alternativeName>
        <fullName evidence="10">Glycerol-1-phosphate heptaprenyltransferase</fullName>
    </alternativeName>
</protein>
<keyword evidence="2 10" id="KW-0808">Transferase</keyword>
<dbReference type="GO" id="GO:0120536">
    <property type="term" value="F:heptaprenylglyceryl phosphate synthase activity"/>
    <property type="evidence" value="ECO:0007669"/>
    <property type="project" value="RHEA"/>
</dbReference>
<keyword evidence="5 10" id="KW-0443">Lipid metabolism</keyword>
<keyword evidence="1 10" id="KW-0444">Lipid biosynthesis</keyword>
<comment type="subunit">
    <text evidence="10">Homodimer.</text>
</comment>
<name>A0A3A3GLF4_PANTH</name>
<feature type="binding site" evidence="10">
    <location>
        <begin position="168"/>
        <end position="173"/>
    </location>
    <ligand>
        <name>sn-glycerol 1-phosphate</name>
        <dbReference type="ChEBI" id="CHEBI:57685"/>
    </ligand>
</feature>
<evidence type="ECO:0000256" key="7">
    <source>
        <dbReference type="ARBA" id="ARBA00023264"/>
    </source>
</evidence>
<dbReference type="EC" id="2.5.1.n9" evidence="9 10"/>
<evidence type="ECO:0000256" key="4">
    <source>
        <dbReference type="ARBA" id="ARBA00022842"/>
    </source>
</evidence>
<evidence type="ECO:0000256" key="8">
    <source>
        <dbReference type="ARBA" id="ARBA00048318"/>
    </source>
</evidence>
<feature type="binding site" evidence="10">
    <location>
        <position position="198"/>
    </location>
    <ligand>
        <name>sn-glycerol 1-phosphate</name>
        <dbReference type="ChEBI" id="CHEBI:57685"/>
    </ligand>
</feature>
<evidence type="ECO:0000256" key="1">
    <source>
        <dbReference type="ARBA" id="ARBA00022516"/>
    </source>
</evidence>
<dbReference type="InterPro" id="IPR008205">
    <property type="entry name" value="GGGP_HepGP_synthase"/>
</dbReference>
<comment type="caution">
    <text evidence="10">Lacks conserved residue(s) required for the propagation of feature annotation.</text>
</comment>
<dbReference type="Gene3D" id="3.20.20.390">
    <property type="entry name" value="FMN-linked oxidoreductases"/>
    <property type="match status" value="1"/>
</dbReference>
<proteinExistence type="inferred from homology"/>
<evidence type="ECO:0000256" key="3">
    <source>
        <dbReference type="ARBA" id="ARBA00022723"/>
    </source>
</evidence>
<evidence type="ECO:0000256" key="6">
    <source>
        <dbReference type="ARBA" id="ARBA00023209"/>
    </source>
</evidence>
<dbReference type="NCBIfam" id="NF003199">
    <property type="entry name" value="PRK04169.1-3"/>
    <property type="match status" value="1"/>
</dbReference>
<organism evidence="11 12">
    <name type="scientific">Paenibacillus thiaminolyticus</name>
    <name type="common">Bacillus thiaminolyticus</name>
    <dbReference type="NCBI Taxonomy" id="49283"/>
    <lineage>
        <taxon>Bacteria</taxon>
        <taxon>Bacillati</taxon>
        <taxon>Bacillota</taxon>
        <taxon>Bacilli</taxon>
        <taxon>Bacillales</taxon>
        <taxon>Paenibacillaceae</taxon>
        <taxon>Paenibacillus</taxon>
    </lineage>
</organism>
<reference evidence="11 12" key="1">
    <citation type="submission" date="2018-09" db="EMBL/GenBank/DDBJ databases">
        <title>Paenibacillus SK2017-BO5.</title>
        <authorList>
            <person name="Piskunova J.V."/>
            <person name="Dubiley S.A."/>
            <person name="Severinov K.V."/>
        </authorList>
    </citation>
    <scope>NUCLEOTIDE SEQUENCE [LARGE SCALE GENOMIC DNA]</scope>
    <source>
        <strain evidence="11 12">BO5</strain>
    </source>
</reference>
<sequence>MEDNIVHTPVIAIEAWRHVFKLDPDKDISDDDLDRICLSGTDAIVVGGSSGVTFENTVELMSRIRRYELPAALEVSNLDSVVPGFDAYLIPMVLNTPNPDWMIGQHQRAIQQYGYMIPWELLIPEGYIILNPEATAAKLTEAETGLTAAEAGAYAQVADKLMRLPVVYVEYSGMYGDMELVHHVRKSLSHAQLFYGGGIRTEEEAREAAEAADTVVVGNIVYEDMEAALRTVEAVRLTP</sequence>
<comment type="function">
    <text evidence="10">Prenyltransferase that catalyzes in vivo the transfer of the heptaprenyl moiety of heptaprenyl pyrophosphate (HepPP; 35 carbon atoms) to the C3 hydroxyl of sn-glycerol-1-phosphate (G1P), producing heptaprenylglyceryl phosphate (HepGP). This reaction is an ether-bond-formation step in the biosynthesis of archaea-type G1P-based membrane lipids found in Bacillales.</text>
</comment>
<dbReference type="InterPro" id="IPR038597">
    <property type="entry name" value="GGGP/HepGP_synthase_sf"/>
</dbReference>
<dbReference type="PANTHER" id="PTHR40029:SF2">
    <property type="entry name" value="HEPTAPRENYLGLYCERYL PHOSPHATE SYNTHASE"/>
    <property type="match status" value="1"/>
</dbReference>
<dbReference type="PANTHER" id="PTHR40029">
    <property type="match status" value="1"/>
</dbReference>
<keyword evidence="3 10" id="KW-0479">Metal-binding</keyword>
<dbReference type="GO" id="GO:0046474">
    <property type="term" value="P:glycerophospholipid biosynthetic process"/>
    <property type="evidence" value="ECO:0007669"/>
    <property type="project" value="UniProtKB-UniRule"/>
</dbReference>
<evidence type="ECO:0000256" key="10">
    <source>
        <dbReference type="HAMAP-Rule" id="MF_00112"/>
    </source>
</evidence>
<dbReference type="CDD" id="cd02812">
    <property type="entry name" value="PcrB_like"/>
    <property type="match status" value="1"/>
</dbReference>